<dbReference type="SUPFAM" id="SSF111369">
    <property type="entry name" value="HlyD-like secretion proteins"/>
    <property type="match status" value="1"/>
</dbReference>
<evidence type="ECO:0000256" key="9">
    <source>
        <dbReference type="RuleBase" id="RU365093"/>
    </source>
</evidence>
<dbReference type="Gene3D" id="2.40.50.100">
    <property type="match status" value="2"/>
</dbReference>
<feature type="domain" description="AprE-like long alpha-helical hairpin" evidence="11">
    <location>
        <begin position="96"/>
        <end position="285"/>
    </location>
</feature>
<keyword evidence="8 9" id="KW-0472">Membrane</keyword>
<dbReference type="Pfam" id="PF26002">
    <property type="entry name" value="Beta-barrel_AprE"/>
    <property type="match status" value="1"/>
</dbReference>
<keyword evidence="7 9" id="KW-1133">Transmembrane helix</keyword>
<feature type="domain" description="AprE-like beta-barrel" evidence="12">
    <location>
        <begin position="327"/>
        <end position="416"/>
    </location>
</feature>
<keyword evidence="5 9" id="KW-0997">Cell inner membrane</keyword>
<keyword evidence="10" id="KW-0175">Coiled coil</keyword>
<evidence type="ECO:0000256" key="8">
    <source>
        <dbReference type="ARBA" id="ARBA00023136"/>
    </source>
</evidence>
<keyword evidence="6 9" id="KW-0812">Transmembrane</keyword>
<evidence type="ECO:0000259" key="12">
    <source>
        <dbReference type="Pfam" id="PF26002"/>
    </source>
</evidence>
<evidence type="ECO:0000256" key="4">
    <source>
        <dbReference type="ARBA" id="ARBA00022475"/>
    </source>
</evidence>
<comment type="similarity">
    <text evidence="2 9">Belongs to the membrane fusion protein (MFP) (TC 8.A.1) family.</text>
</comment>
<keyword evidence="4 9" id="KW-1003">Cell membrane</keyword>
<evidence type="ECO:0000256" key="2">
    <source>
        <dbReference type="ARBA" id="ARBA00009477"/>
    </source>
</evidence>
<dbReference type="Pfam" id="PF25994">
    <property type="entry name" value="HH_AprE"/>
    <property type="match status" value="1"/>
</dbReference>
<dbReference type="OrthoDB" id="9810980at2"/>
<dbReference type="InterPro" id="IPR058781">
    <property type="entry name" value="HH_AprE-like"/>
</dbReference>
<accession>A0A330H456</accession>
<evidence type="ECO:0000256" key="3">
    <source>
        <dbReference type="ARBA" id="ARBA00022448"/>
    </source>
</evidence>
<dbReference type="AlphaFoldDB" id="A0A330H456"/>
<dbReference type="Gene3D" id="2.40.30.170">
    <property type="match status" value="1"/>
</dbReference>
<dbReference type="PRINTS" id="PR01490">
    <property type="entry name" value="RTXTOXIND"/>
</dbReference>
<dbReference type="InterPro" id="IPR050739">
    <property type="entry name" value="MFP"/>
</dbReference>
<comment type="subcellular location">
    <subcellularLocation>
        <location evidence="1 9">Cell inner membrane</location>
        <topology evidence="1 9">Single-pass membrane protein</topology>
    </subcellularLocation>
</comment>
<reference evidence="13 14" key="2">
    <citation type="submission" date="2018-07" db="EMBL/GenBank/DDBJ databases">
        <title>Diversity of Mesorhizobium strains in Brazil.</title>
        <authorList>
            <person name="Helene L.C.F."/>
            <person name="Dall'Agnol R."/>
            <person name="Delamuta J.R.M."/>
            <person name="Hungria M."/>
        </authorList>
    </citation>
    <scope>NUCLEOTIDE SEQUENCE [LARGE SCALE GENOMIC DNA]</scope>
    <source>
        <strain evidence="13 14">CNPSo 3140</strain>
    </source>
</reference>
<evidence type="ECO:0000313" key="14">
    <source>
        <dbReference type="Proteomes" id="UP000251956"/>
    </source>
</evidence>
<evidence type="ECO:0000256" key="10">
    <source>
        <dbReference type="SAM" id="Coils"/>
    </source>
</evidence>
<evidence type="ECO:0000256" key="6">
    <source>
        <dbReference type="ARBA" id="ARBA00022692"/>
    </source>
</evidence>
<dbReference type="NCBIfam" id="TIGR01843">
    <property type="entry name" value="type_I_hlyD"/>
    <property type="match status" value="1"/>
</dbReference>
<evidence type="ECO:0000259" key="11">
    <source>
        <dbReference type="Pfam" id="PF25994"/>
    </source>
</evidence>
<feature type="coiled-coil region" evidence="10">
    <location>
        <begin position="208"/>
        <end position="292"/>
    </location>
</feature>
<feature type="coiled-coil region" evidence="10">
    <location>
        <begin position="99"/>
        <end position="126"/>
    </location>
</feature>
<dbReference type="PANTHER" id="PTHR30386:SF17">
    <property type="entry name" value="ALKALINE PROTEASE SECRETION PROTEIN APRE"/>
    <property type="match status" value="1"/>
</dbReference>
<evidence type="ECO:0000256" key="1">
    <source>
        <dbReference type="ARBA" id="ARBA00004377"/>
    </source>
</evidence>
<keyword evidence="14" id="KW-1185">Reference proteome</keyword>
<dbReference type="InterPro" id="IPR058982">
    <property type="entry name" value="Beta-barrel_AprE"/>
</dbReference>
<evidence type="ECO:0000313" key="13">
    <source>
        <dbReference type="EMBL" id="RAZ80614.1"/>
    </source>
</evidence>
<organism evidence="13 14">
    <name type="scientific">Mesorhizobium atlanticum</name>
    <dbReference type="NCBI Taxonomy" id="2233532"/>
    <lineage>
        <taxon>Bacteria</taxon>
        <taxon>Pseudomonadati</taxon>
        <taxon>Pseudomonadota</taxon>
        <taxon>Alphaproteobacteria</taxon>
        <taxon>Hyphomicrobiales</taxon>
        <taxon>Phyllobacteriaceae</taxon>
        <taxon>Mesorhizobium</taxon>
    </lineage>
</organism>
<proteinExistence type="inferred from homology"/>
<evidence type="ECO:0000256" key="7">
    <source>
        <dbReference type="ARBA" id="ARBA00022989"/>
    </source>
</evidence>
<dbReference type="PANTHER" id="PTHR30386">
    <property type="entry name" value="MEMBRANE FUSION SUBUNIT OF EMRAB-TOLC MULTIDRUG EFFLUX PUMP"/>
    <property type="match status" value="1"/>
</dbReference>
<dbReference type="InterPro" id="IPR010129">
    <property type="entry name" value="T1SS_HlyD"/>
</dbReference>
<protein>
    <recommendedName>
        <fullName evidence="9">Membrane fusion protein (MFP) family protein</fullName>
    </recommendedName>
</protein>
<dbReference type="RefSeq" id="WP_112126151.1">
    <property type="nucleotide sequence ID" value="NZ_QMBQ01000001.1"/>
</dbReference>
<dbReference type="EMBL" id="QMBQ01000001">
    <property type="protein sequence ID" value="RAZ80614.1"/>
    <property type="molecule type" value="Genomic_DNA"/>
</dbReference>
<gene>
    <name evidence="13" type="ORF">DPM35_04915</name>
</gene>
<name>A0A330H456_9HYPH</name>
<sequence>MTAVALNRLLANRRSIRRNLLGGMTVVVLLVGGMGVWAGTVDISGAVITHGTVVVETSEKKVQHPTGGVIGKIFVRDGDRVRAGDILVQLSDTIPRANLAYVTNNLDELLARKSRLEAERDGSERIVLDPTLAVRMNDPEIAATVASEQRLFELRRVELSGNKARLGERIEQLRKQIEGYSSQESAKAREIELINDELADIRSLVEMKLVLKSKLTEYEREATRIEGERAQLVANMAQARGAIAEVELQILQLDKEFASQTGGELREVEAKIDEFEERKVTAQDQLSRIDIRAPASGTVHQSTVHTVGGVISAGEPIMLIVPDTDALTVEVKAAPQDIDQLLIGQSARLRFTAFNVRTTPETEGVVSMIAADVTRDPRTNEAYYLVRIKPEPNDLKKLGPVSLIPGMPVEAFIRTGDRKVISYLMKPLTDQMMRAFRDQ</sequence>
<dbReference type="Proteomes" id="UP000251956">
    <property type="component" value="Unassembled WGS sequence"/>
</dbReference>
<dbReference type="GO" id="GO:0015031">
    <property type="term" value="P:protein transport"/>
    <property type="evidence" value="ECO:0007669"/>
    <property type="project" value="InterPro"/>
</dbReference>
<feature type="coiled-coil region" evidence="10">
    <location>
        <begin position="156"/>
        <end position="183"/>
    </location>
</feature>
<comment type="caution">
    <text evidence="13">The sequence shown here is derived from an EMBL/GenBank/DDBJ whole genome shotgun (WGS) entry which is preliminary data.</text>
</comment>
<feature type="transmembrane region" description="Helical" evidence="9">
    <location>
        <begin position="20"/>
        <end position="39"/>
    </location>
</feature>
<keyword evidence="3 9" id="KW-0813">Transport</keyword>
<reference evidence="14" key="1">
    <citation type="submission" date="2018-06" db="EMBL/GenBank/DDBJ databases">
        <authorList>
            <person name="Helene L.C."/>
            <person name="Dall'Agnol R."/>
            <person name="Delamuta J.R."/>
            <person name="Hungria M."/>
        </authorList>
    </citation>
    <scope>NUCLEOTIDE SEQUENCE [LARGE SCALE GENOMIC DNA]</scope>
    <source>
        <strain evidence="14">CNPSo 3140</strain>
    </source>
</reference>
<evidence type="ECO:0000256" key="5">
    <source>
        <dbReference type="ARBA" id="ARBA00022519"/>
    </source>
</evidence>
<dbReference type="GO" id="GO:0005886">
    <property type="term" value="C:plasma membrane"/>
    <property type="evidence" value="ECO:0007669"/>
    <property type="project" value="UniProtKB-SubCell"/>
</dbReference>